<reference evidence="4 5" key="1">
    <citation type="submission" date="2021-02" db="EMBL/GenBank/DDBJ databases">
        <title>De Novo genome assembly of isolated myxobacteria.</title>
        <authorList>
            <person name="Stevens D.C."/>
        </authorList>
    </citation>
    <scope>NUCLEOTIDE SEQUENCE [LARGE SCALE GENOMIC DNA]</scope>
    <source>
        <strain evidence="5">SCPEA02</strain>
    </source>
</reference>
<name>A0ABX7NV68_9BACT</name>
<dbReference type="EMBL" id="CP071090">
    <property type="protein sequence ID" value="QSQ22296.1"/>
    <property type="molecule type" value="Genomic_DNA"/>
</dbReference>
<evidence type="ECO:0000259" key="3">
    <source>
        <dbReference type="Pfam" id="PF15780"/>
    </source>
</evidence>
<comment type="subcellular location">
    <subcellularLocation>
        <location evidence="1">Cytoplasm</location>
    </subcellularLocation>
</comment>
<keyword evidence="2" id="KW-0963">Cytoplasm</keyword>
<gene>
    <name evidence="4" type="ORF">JY651_45450</name>
</gene>
<organism evidence="4 5">
    <name type="scientific">Pyxidicoccus parkwayensis</name>
    <dbReference type="NCBI Taxonomy" id="2813578"/>
    <lineage>
        <taxon>Bacteria</taxon>
        <taxon>Pseudomonadati</taxon>
        <taxon>Myxococcota</taxon>
        <taxon>Myxococcia</taxon>
        <taxon>Myxococcales</taxon>
        <taxon>Cystobacterineae</taxon>
        <taxon>Myxococcaceae</taxon>
        <taxon>Pyxidicoccus</taxon>
    </lineage>
</organism>
<dbReference type="Pfam" id="PF22352">
    <property type="entry name" value="K319L-like_PKD"/>
    <property type="match status" value="1"/>
</dbReference>
<evidence type="ECO:0000313" key="5">
    <source>
        <dbReference type="Proteomes" id="UP000662747"/>
    </source>
</evidence>
<evidence type="ECO:0000313" key="4">
    <source>
        <dbReference type="EMBL" id="QSQ22296.1"/>
    </source>
</evidence>
<keyword evidence="5" id="KW-1185">Reference proteome</keyword>
<protein>
    <submittedName>
        <fullName evidence="4">Choice-of-anchor D domain-containing protein</fullName>
    </submittedName>
</protein>
<accession>A0ABX7NV68</accession>
<dbReference type="RefSeq" id="WP_206723873.1">
    <property type="nucleotide sequence ID" value="NZ_CP071090.1"/>
</dbReference>
<dbReference type="Gene3D" id="2.60.40.10">
    <property type="entry name" value="Immunoglobulins"/>
    <property type="match status" value="3"/>
</dbReference>
<evidence type="ECO:0000256" key="2">
    <source>
        <dbReference type="ARBA" id="ARBA00022490"/>
    </source>
</evidence>
<dbReference type="NCBIfam" id="NF012200">
    <property type="entry name" value="choice_anch_D"/>
    <property type="match status" value="2"/>
</dbReference>
<dbReference type="InterPro" id="IPR031549">
    <property type="entry name" value="ASH"/>
</dbReference>
<evidence type="ECO:0000256" key="1">
    <source>
        <dbReference type="ARBA" id="ARBA00004496"/>
    </source>
</evidence>
<dbReference type="Proteomes" id="UP000662747">
    <property type="component" value="Chromosome"/>
</dbReference>
<dbReference type="InterPro" id="IPR013783">
    <property type="entry name" value="Ig-like_fold"/>
</dbReference>
<sequence length="510" mass="54653">MARALHKSHALREATHAESAPRVVRRARVLHKLSALVLVLLCFIGAACDGDGAGRQVLPRWVVPEPTLDFGPVPALNERTVTLPLVNAGRASLHILGVTVREAETPFRVVSAPEQVAAQSEASLTLAFTPPREAAYVATLELRTDDPERSTAEVSLRGEGRTAAVIELDPQQLDFGRVAEGSAAVRTFTVRSRGSAPLVLEEVALTSDTPSTFELVGSTKTPAVLDAGREVPLTVRYTAPVGAESEQTSGTLRLRTTDPDHREATVSLRGGVNRAPLPVIVSLRATAPGQQVKLDATASQDPDGDEPLEYEWALRQRPVGAQATIADARAASTVLQLDPVVPGEYEVELHVTDAAGARSLHPATARVLAVPAQRLLVDVSWNNAVTDLDLHVLRNTGAELGSAPDDCHYANPRPDWGDPGPLDDPELLRDRLTGYGPEVFGYEVPVTGTYRVAVVLARENGAVDPRSEATVRIYDRGALKGEYRRTLAKQGDAWMVADVQWPAGIVTEVP</sequence>
<dbReference type="Pfam" id="PF15780">
    <property type="entry name" value="ASH"/>
    <property type="match status" value="1"/>
</dbReference>
<feature type="domain" description="Abnormal spindle-like microcephaly-associated protein ASH" evidence="3">
    <location>
        <begin position="65"/>
        <end position="148"/>
    </location>
</feature>
<proteinExistence type="predicted"/>